<comment type="caution">
    <text evidence="3">The sequence shown here is derived from an EMBL/GenBank/DDBJ whole genome shotgun (WGS) entry which is preliminary data.</text>
</comment>
<name>A0A0F9Y515_9ZZZZ</name>
<dbReference type="SUPFAM" id="SSF51735">
    <property type="entry name" value="NAD(P)-binding Rossmann-fold domains"/>
    <property type="match status" value="1"/>
</dbReference>
<dbReference type="GO" id="GO:0005886">
    <property type="term" value="C:plasma membrane"/>
    <property type="evidence" value="ECO:0007669"/>
    <property type="project" value="TreeGrafter"/>
</dbReference>
<organism evidence="3">
    <name type="scientific">marine sediment metagenome</name>
    <dbReference type="NCBI Taxonomy" id="412755"/>
    <lineage>
        <taxon>unclassified sequences</taxon>
        <taxon>metagenomes</taxon>
        <taxon>ecological metagenomes</taxon>
    </lineage>
</organism>
<sequence>MAERKLDIVVYGATGFTGRLVCEYLNQQYGADGDVAWAMAGRSQDKLARVRQELGIPDSIPLVITDAEDPASIDAMVADTKVVLTTVGPYQLYGSALVAACAAAGTDYVDLCGEPNWMHDMIQTHGETAKASGARILFSCGFDSIPFELGVYFLQQHARETFGAVLPRIKGRVRGMKGGFSGGTLASLKATMAATAVEPSLRELLASPFALTEGFTGPDQPAGLAPVHDADIGSWSAPFVMATINTKNVHRSNLLMGHPYGKDFVYDEMLLTGPGEKGEAAAKAVAADNSMASSKLQPGDGPSREERESGMFDVLFVGSNAHGDALAASVKGTMDPGYGTTSKMIAETAICLVKHPDVAKGGIWTPGAALQDLLIARLEKHAGMSFAVEQR</sequence>
<dbReference type="InterPro" id="IPR036291">
    <property type="entry name" value="NAD(P)-bd_dom_sf"/>
</dbReference>
<dbReference type="InterPro" id="IPR051276">
    <property type="entry name" value="Saccharopine_DH-like_oxidrdct"/>
</dbReference>
<evidence type="ECO:0000313" key="3">
    <source>
        <dbReference type="EMBL" id="KKO07032.1"/>
    </source>
</evidence>
<reference evidence="3" key="1">
    <citation type="journal article" date="2015" name="Nature">
        <title>Complex archaea that bridge the gap between prokaryotes and eukaryotes.</title>
        <authorList>
            <person name="Spang A."/>
            <person name="Saw J.H."/>
            <person name="Jorgensen S.L."/>
            <person name="Zaremba-Niedzwiedzka K."/>
            <person name="Martijn J."/>
            <person name="Lind A.E."/>
            <person name="van Eijk R."/>
            <person name="Schleper C."/>
            <person name="Guy L."/>
            <person name="Ettema T.J."/>
        </authorList>
    </citation>
    <scope>NUCLEOTIDE SEQUENCE</scope>
</reference>
<feature type="domain" description="Saccharopine dehydrogenase NADP binding" evidence="2">
    <location>
        <begin position="8"/>
        <end position="135"/>
    </location>
</feature>
<feature type="region of interest" description="Disordered" evidence="1">
    <location>
        <begin position="288"/>
        <end position="307"/>
    </location>
</feature>
<gene>
    <name evidence="3" type="ORF">LCGC14_0062180</name>
</gene>
<protein>
    <recommendedName>
        <fullName evidence="2">Saccharopine dehydrogenase NADP binding domain-containing protein</fullName>
    </recommendedName>
</protein>
<accession>A0A0F9Y515</accession>
<dbReference type="InterPro" id="IPR005097">
    <property type="entry name" value="Sacchrp_dh_NADP-bd"/>
</dbReference>
<evidence type="ECO:0000259" key="2">
    <source>
        <dbReference type="Pfam" id="PF03435"/>
    </source>
</evidence>
<dbReference type="PANTHER" id="PTHR12286:SF5">
    <property type="entry name" value="SACCHAROPINE DEHYDROGENASE-LIKE OXIDOREDUCTASE"/>
    <property type="match status" value="1"/>
</dbReference>
<dbReference type="PANTHER" id="PTHR12286">
    <property type="entry name" value="SACCHAROPINE DEHYDROGENASE-LIKE OXIDOREDUCTASE"/>
    <property type="match status" value="1"/>
</dbReference>
<dbReference type="Pfam" id="PF03435">
    <property type="entry name" value="Sacchrp_dh_NADP"/>
    <property type="match status" value="1"/>
</dbReference>
<dbReference type="GO" id="GO:0009247">
    <property type="term" value="P:glycolipid biosynthetic process"/>
    <property type="evidence" value="ECO:0007669"/>
    <property type="project" value="TreeGrafter"/>
</dbReference>
<evidence type="ECO:0000256" key="1">
    <source>
        <dbReference type="SAM" id="MobiDB-lite"/>
    </source>
</evidence>
<dbReference type="EMBL" id="LAZR01000014">
    <property type="protein sequence ID" value="KKO07032.1"/>
    <property type="molecule type" value="Genomic_DNA"/>
</dbReference>
<dbReference type="AlphaFoldDB" id="A0A0F9Y515"/>
<proteinExistence type="predicted"/>
<dbReference type="FunFam" id="3.40.50.720:FF:000413">
    <property type="entry name" value="Trans-acting enoyl reductase"/>
    <property type="match status" value="1"/>
</dbReference>
<dbReference type="Gene3D" id="3.40.50.720">
    <property type="entry name" value="NAD(P)-binding Rossmann-like Domain"/>
    <property type="match status" value="1"/>
</dbReference>